<proteinExistence type="predicted"/>
<dbReference type="PANTHER" id="PTHR39179">
    <property type="entry name" value="SPORE COAT PROTEIN I"/>
    <property type="match status" value="1"/>
</dbReference>
<dbReference type="Gene3D" id="3.90.1200.10">
    <property type="match status" value="1"/>
</dbReference>
<dbReference type="InterPro" id="IPR011009">
    <property type="entry name" value="Kinase-like_dom_sf"/>
</dbReference>
<keyword evidence="2" id="KW-0167">Capsid protein</keyword>
<dbReference type="Pfam" id="PF01636">
    <property type="entry name" value="APH"/>
    <property type="match status" value="1"/>
</dbReference>
<dbReference type="OrthoDB" id="2379727at2"/>
<dbReference type="Proteomes" id="UP000237797">
    <property type="component" value="Unassembled WGS sequence"/>
</dbReference>
<dbReference type="SUPFAM" id="SSF56112">
    <property type="entry name" value="Protein kinase-like (PK-like)"/>
    <property type="match status" value="1"/>
</dbReference>
<dbReference type="InterPro" id="IPR047175">
    <property type="entry name" value="CotS-like"/>
</dbReference>
<feature type="domain" description="Aminoglycoside phosphotransferase" evidence="1">
    <location>
        <begin position="42"/>
        <end position="275"/>
    </location>
</feature>
<dbReference type="AlphaFoldDB" id="A0A2T0LDU0"/>
<keyword evidence="2" id="KW-0946">Virion</keyword>
<reference evidence="2 3" key="1">
    <citation type="submission" date="2018-03" db="EMBL/GenBank/DDBJ databases">
        <title>Genomic Encyclopedia of Archaeal and Bacterial Type Strains, Phase II (KMG-II): from individual species to whole genera.</title>
        <authorList>
            <person name="Goeker M."/>
        </authorList>
    </citation>
    <scope>NUCLEOTIDE SEQUENCE [LARGE SCALE GENOMIC DNA]</scope>
    <source>
        <strain evidence="2 3">DSM 44946</strain>
    </source>
</reference>
<organism evidence="2 3">
    <name type="scientific">Planifilum fimeticola</name>
    <dbReference type="NCBI Taxonomy" id="201975"/>
    <lineage>
        <taxon>Bacteria</taxon>
        <taxon>Bacillati</taxon>
        <taxon>Bacillota</taxon>
        <taxon>Bacilli</taxon>
        <taxon>Bacillales</taxon>
        <taxon>Thermoactinomycetaceae</taxon>
        <taxon>Planifilum</taxon>
    </lineage>
</organism>
<evidence type="ECO:0000259" key="1">
    <source>
        <dbReference type="Pfam" id="PF01636"/>
    </source>
</evidence>
<evidence type="ECO:0000313" key="3">
    <source>
        <dbReference type="Proteomes" id="UP000237797"/>
    </source>
</evidence>
<name>A0A2T0LDU0_9BACL</name>
<evidence type="ECO:0000313" key="2">
    <source>
        <dbReference type="EMBL" id="PRX40245.1"/>
    </source>
</evidence>
<gene>
    <name evidence="2" type="ORF">CLV97_11542</name>
</gene>
<dbReference type="PANTHER" id="PTHR39179:SF3">
    <property type="entry name" value="COTS-RELATED PROTEIN"/>
    <property type="match status" value="1"/>
</dbReference>
<protein>
    <submittedName>
        <fullName evidence="2">CotS family spore coat protein</fullName>
    </submittedName>
</protein>
<sequence>MSAVWEKVARWTGEERIGELLMAHYGLRLEGAVPVGGVLKIDTNRGTFALKRAGEGGESHWRGVAEVGRHLLAAEAGRIPVPIRTRSGGFTFAGYVQSYVLLPWILGKPVSYTRPKDFRDTSKGLARLHAGTRGFRPSSFRLRVFWPRTWERAIDRIGLYRVAVDWSSSAGELDAAFRDAAPYAEGMAENALRYLHRSGVDPLAPEIASRGLVCHGNLHGGNLLRDERGAVRFIDWNRMAWDARARDVAQWLLYAYGRTGDLDLLAVLLTEYQRADRLMEEELSLIYALFLYPHRLMRVLDRIYGEQSLSPDRAVFHLAQAVAVEEKKLSLLRRFPDLVEGTLGWKLPRVDWLERRI</sequence>
<keyword evidence="3" id="KW-1185">Reference proteome</keyword>
<dbReference type="EMBL" id="PVNE01000015">
    <property type="protein sequence ID" value="PRX40245.1"/>
    <property type="molecule type" value="Genomic_DNA"/>
</dbReference>
<comment type="caution">
    <text evidence="2">The sequence shown here is derived from an EMBL/GenBank/DDBJ whole genome shotgun (WGS) entry which is preliminary data.</text>
</comment>
<dbReference type="RefSeq" id="WP_106345442.1">
    <property type="nucleotide sequence ID" value="NZ_PVNE01000015.1"/>
</dbReference>
<dbReference type="GO" id="GO:0042601">
    <property type="term" value="C:endospore-forming forespore"/>
    <property type="evidence" value="ECO:0007669"/>
    <property type="project" value="TreeGrafter"/>
</dbReference>
<dbReference type="InterPro" id="IPR002575">
    <property type="entry name" value="Aminoglycoside_PTrfase"/>
</dbReference>
<accession>A0A2T0LDU0</accession>
<dbReference type="Gene3D" id="3.30.200.20">
    <property type="entry name" value="Phosphorylase Kinase, domain 1"/>
    <property type="match status" value="1"/>
</dbReference>